<protein>
    <submittedName>
        <fullName evidence="9">CSON009158 protein</fullName>
    </submittedName>
</protein>
<gene>
    <name evidence="9" type="primary">CSON009158</name>
</gene>
<sequence length="1702" mass="192050">MNDAISTIPGQQTPIRLVFNIQVEPSQIASNRKTTTILAILQSGDQRLISGTLERENNTVEELLAKFGVPFSCKSNIQWISNPGSGIDYVVTIGQENSIKSEQQEMFTIHPASTDQEIGKMLIIFHNGEQRLIAFEIPRNASPVREMLKQIGILISNEAQIQCIYNRGADISYVVAVRDSNAINSDGVKEEPDEVIEDFATDCEIAKMLVILQNGKQRLISFTLPRETCTVQELLEQVGVPFSNDSNIRCVSNPEAEIQYVVYINEKASTFLTNFLRSGPGSNKYYHFPFNLHEIPFTLEIHVENLTIYLIFNMAEMSGQQYFQVIDNDELKRMYPSYELVVNDSGVQYGQQQIIQVQSPEQVTGSVGHQQQVQIYQPQEHQTQYVIQQADDGSGNVLQPHHVVYQHPAMQQQQQQQQQQEESAPETQYILELQTPQEQAQAAYNQQIHLQQQQQQTQVQTQVVQSQAPTQQQQPQVVINQSQTQIQTNQQVILHQPQQILLHQQPGTGQTTQQYYVAQPQTQYLINQIQPQDQQQQVQTRIIYQSPPSQNYQIQAQPQRIVFQQRPQMIQSPQVRAQQIIQQQPQQQQQVTPTGLRIVARPQMQGQIQRLQVPTQMQTHIQPQTPAQPVRQRAHRPRNPRNQGPRQPRVNQNTGLQQPTPQTVQNQQKPIVYRLTTPRQALPQQQLQQQQQIQQQQKSGIVQKIGNNVQIRMHTGPKLVLQSSQGQVTQTHVPQYRYVQSQVPNPQVVNPQQPVQSTKAVGGDDMDDIESSITAVIVQKQGPEAADEEFQQRGAAMKRGAQEMLAHSTSKKSVTGPQTAIRSASSISSRSSDESTDRESAKMLVILQSGEQRLITFTLPRETCTVQELLEQVGVPFSNDSNIRCISNPGADIDYVVTVGVSNEDSNELIASAENTLKPVQQQQQPQQMIVTGPNTGNKGQFPQSQLSANKKLQTPDNSVKKDEPQPKFVKGYLAVCNHCGANSYDHAKCQRCKRVFKGEVKILPVAQPNQIPRQLTPMTGQQTPDGQKRPMTQLVQKVPPLKTNLTTVNRGEGHVMRGRGSHSATRGRGRSTRAKVEEPVILTLSSDDEDHSKTSSSSNGNNNAKNGMGSGMSDKNALTPLKCEPVIQENSIPADFCRHDVSGGQKPFEFVCRNIRIGTHKYDPTEKVTFSTRGCRIIAPSVTRPEELVVLNIQLSEIVKILYCFDKRLTCIFMFVLPSCGAYVRESLEMTLNNGPYFNPHTPDNSKKKIVLLMDRATIEEKEKLKGLFVENKIEEITYQDANELLIRSHKDPNAISNQNSAVAVQGNKSENLLLYPKEGKGRIPINTNDYACLAIDQYLNDVIIDFYIKYLLHERLTPEQRDCTHVFSSFFYKRLTTMDKTRRASDKDLKLTAAQKRYQRVSKWNKDVDLFKKDFIIIPINEQSHWFLAIICFPRLTGPVTADGERAVKTPLVKRVKKKNAAAKAKSMTVQIGNTTITAMKKAKDESIEVPGDESERDEAEGDDSELNSDDSGEEDLANPELQPIKQPCILIFDSLSGTSRSRVVATLRDYLTCEYKAKNSTATNPIVFTKDNLPGHCVKVPQQNNFTDCGLYLLQYVEEFYANPIKDWRIPIKGLQNWFDSITVTKKREDISNLLEKLIEKYEPANLPLPKLEFPTKDGVLIEIDETAEFEEADTDPGEGAEEEEGVRIKRRKTEEITA</sequence>
<feature type="region of interest" description="Disordered" evidence="6">
    <location>
        <begin position="607"/>
        <end position="668"/>
    </location>
</feature>
<dbReference type="EMBL" id="UFQT01000035">
    <property type="protein sequence ID" value="SSX18333.1"/>
    <property type="molecule type" value="Genomic_DNA"/>
</dbReference>
<feature type="compositionally biased region" description="Polar residues" evidence="6">
    <location>
        <begin position="807"/>
        <end position="818"/>
    </location>
</feature>
<name>A0A336LNT8_CULSO</name>
<feature type="region of interest" description="Disordered" evidence="6">
    <location>
        <begin position="1484"/>
        <end position="1522"/>
    </location>
</feature>
<feature type="compositionally biased region" description="Low complexity" evidence="6">
    <location>
        <begin position="1095"/>
        <end position="1114"/>
    </location>
</feature>
<feature type="compositionally biased region" description="Acidic residues" evidence="6">
    <location>
        <begin position="1493"/>
        <end position="1520"/>
    </location>
</feature>
<reference evidence="8" key="1">
    <citation type="submission" date="2018-04" db="EMBL/GenBank/DDBJ databases">
        <authorList>
            <person name="Go L.Y."/>
            <person name="Mitchell J.A."/>
        </authorList>
    </citation>
    <scope>NUCLEOTIDE SEQUENCE</scope>
    <source>
        <tissue evidence="8">Whole organism</tissue>
    </source>
</reference>
<dbReference type="PROSITE" id="PS50600">
    <property type="entry name" value="ULP_PROTEASE"/>
    <property type="match status" value="1"/>
</dbReference>
<dbReference type="GO" id="GO:0006508">
    <property type="term" value="P:proteolysis"/>
    <property type="evidence" value="ECO:0007669"/>
    <property type="project" value="UniProtKB-KW"/>
</dbReference>
<feature type="compositionally biased region" description="Low complexity" evidence="6">
    <location>
        <begin position="640"/>
        <end position="668"/>
    </location>
</feature>
<feature type="region of interest" description="Disordered" evidence="6">
    <location>
        <begin position="1673"/>
        <end position="1702"/>
    </location>
</feature>
<dbReference type="VEuPathDB" id="VectorBase:CSON009158"/>
<evidence type="ECO:0000256" key="2">
    <source>
        <dbReference type="ARBA" id="ARBA00022553"/>
    </source>
</evidence>
<dbReference type="PANTHER" id="PTHR46896:SF3">
    <property type="entry name" value="FI06413P-RELATED"/>
    <property type="match status" value="1"/>
</dbReference>
<dbReference type="PANTHER" id="PTHR46896">
    <property type="entry name" value="SENTRIN-SPECIFIC PROTEASE"/>
    <property type="match status" value="1"/>
</dbReference>
<feature type="region of interest" description="Disordered" evidence="6">
    <location>
        <begin position="1053"/>
        <end position="1116"/>
    </location>
</feature>
<dbReference type="Gene3D" id="3.40.395.10">
    <property type="entry name" value="Adenoviral Proteinase, Chain A"/>
    <property type="match status" value="1"/>
</dbReference>
<dbReference type="OMA" id="GQTMQIV"/>
<evidence type="ECO:0000313" key="8">
    <source>
        <dbReference type="EMBL" id="SSW97947.1"/>
    </source>
</evidence>
<feature type="region of interest" description="Disordered" evidence="6">
    <location>
        <begin position="797"/>
        <end position="838"/>
    </location>
</feature>
<feature type="region of interest" description="Disordered" evidence="6">
    <location>
        <begin position="919"/>
        <end position="965"/>
    </location>
</feature>
<comment type="similarity">
    <text evidence="1">Belongs to the peptidase C48 family.</text>
</comment>
<evidence type="ECO:0000259" key="7">
    <source>
        <dbReference type="PROSITE" id="PS50600"/>
    </source>
</evidence>
<feature type="compositionally biased region" description="Basic residues" evidence="6">
    <location>
        <begin position="1057"/>
        <end position="1074"/>
    </location>
</feature>
<dbReference type="GO" id="GO:0070139">
    <property type="term" value="F:SUMO-specific endopeptidase activity"/>
    <property type="evidence" value="ECO:0007669"/>
    <property type="project" value="TreeGrafter"/>
</dbReference>
<evidence type="ECO:0000256" key="5">
    <source>
        <dbReference type="ARBA" id="ARBA00022801"/>
    </source>
</evidence>
<feature type="compositionally biased region" description="Acidic residues" evidence="6">
    <location>
        <begin position="1673"/>
        <end position="1688"/>
    </location>
</feature>
<keyword evidence="3" id="KW-0645">Protease</keyword>
<feature type="domain" description="Ubiquitin-like protease family profile" evidence="7">
    <location>
        <begin position="1325"/>
        <end position="1603"/>
    </location>
</feature>
<accession>A0A336LNT8</accession>
<dbReference type="InterPro" id="IPR038765">
    <property type="entry name" value="Papain-like_cys_pep_sf"/>
</dbReference>
<evidence type="ECO:0000256" key="4">
    <source>
        <dbReference type="ARBA" id="ARBA00022786"/>
    </source>
</evidence>
<evidence type="ECO:0000313" key="9">
    <source>
        <dbReference type="EMBL" id="SSX18333.1"/>
    </source>
</evidence>
<proteinExistence type="inferred from homology"/>
<feature type="compositionally biased region" description="Polar residues" evidence="6">
    <location>
        <begin position="607"/>
        <end position="627"/>
    </location>
</feature>
<dbReference type="GO" id="GO:0005634">
    <property type="term" value="C:nucleus"/>
    <property type="evidence" value="ECO:0007669"/>
    <property type="project" value="TreeGrafter"/>
</dbReference>
<evidence type="ECO:0000256" key="1">
    <source>
        <dbReference type="ARBA" id="ARBA00005234"/>
    </source>
</evidence>
<keyword evidence="4" id="KW-0833">Ubl conjugation pathway</keyword>
<organism evidence="9">
    <name type="scientific">Culicoides sonorensis</name>
    <name type="common">Biting midge</name>
    <dbReference type="NCBI Taxonomy" id="179676"/>
    <lineage>
        <taxon>Eukaryota</taxon>
        <taxon>Metazoa</taxon>
        <taxon>Ecdysozoa</taxon>
        <taxon>Arthropoda</taxon>
        <taxon>Hexapoda</taxon>
        <taxon>Insecta</taxon>
        <taxon>Pterygota</taxon>
        <taxon>Neoptera</taxon>
        <taxon>Endopterygota</taxon>
        <taxon>Diptera</taxon>
        <taxon>Nematocera</taxon>
        <taxon>Chironomoidea</taxon>
        <taxon>Ceratopogonidae</taxon>
        <taxon>Ceratopogoninae</taxon>
        <taxon>Culicoides</taxon>
        <taxon>Monoculicoides</taxon>
    </lineage>
</organism>
<dbReference type="InterPro" id="IPR003653">
    <property type="entry name" value="Peptidase_C48_C"/>
</dbReference>
<evidence type="ECO:0000256" key="6">
    <source>
        <dbReference type="SAM" id="MobiDB-lite"/>
    </source>
</evidence>
<dbReference type="Pfam" id="PF02902">
    <property type="entry name" value="Peptidase_C48"/>
    <property type="match status" value="1"/>
</dbReference>
<evidence type="ECO:0000256" key="3">
    <source>
        <dbReference type="ARBA" id="ARBA00022670"/>
    </source>
</evidence>
<dbReference type="GO" id="GO:0005737">
    <property type="term" value="C:cytoplasm"/>
    <property type="evidence" value="ECO:0007669"/>
    <property type="project" value="TreeGrafter"/>
</dbReference>
<dbReference type="SUPFAM" id="SSF54001">
    <property type="entry name" value="Cysteine proteinases"/>
    <property type="match status" value="1"/>
</dbReference>
<dbReference type="FunFam" id="1.10.418.20:FF:000001">
    <property type="entry name" value="sentrin-specific protease 6 isoform X1"/>
    <property type="match status" value="1"/>
</dbReference>
<feature type="compositionally biased region" description="Polar residues" evidence="6">
    <location>
        <begin position="929"/>
        <end position="958"/>
    </location>
</feature>
<dbReference type="GO" id="GO:0016926">
    <property type="term" value="P:protein desumoylation"/>
    <property type="evidence" value="ECO:0007669"/>
    <property type="project" value="TreeGrafter"/>
</dbReference>
<dbReference type="InterPro" id="IPR051947">
    <property type="entry name" value="Sentrin-specific_protease"/>
</dbReference>
<reference evidence="9" key="2">
    <citation type="submission" date="2018-07" db="EMBL/GenBank/DDBJ databases">
        <authorList>
            <person name="Quirk P.G."/>
            <person name="Krulwich T.A."/>
        </authorList>
    </citation>
    <scope>NUCLEOTIDE SEQUENCE</scope>
</reference>
<keyword evidence="2" id="KW-0597">Phosphoprotein</keyword>
<keyword evidence="5" id="KW-0378">Hydrolase</keyword>
<feature type="compositionally biased region" description="Low complexity" evidence="6">
    <location>
        <begin position="819"/>
        <end position="830"/>
    </location>
</feature>
<dbReference type="EMBL" id="UFQS01000035">
    <property type="protein sequence ID" value="SSW97947.1"/>
    <property type="molecule type" value="Genomic_DNA"/>
</dbReference>